<evidence type="ECO:0000313" key="3">
    <source>
        <dbReference type="Proteomes" id="UP000486351"/>
    </source>
</evidence>
<sequence>MQDCEIAVVQHGRVSSQASIVSRDDLVLGTQLLVLALEGVRVSNESRHRVDVGAGSWKLDLGRGGETGATRAEGADRAASGLEVVSVKLSLHQTDGVGVDVAAASHEDENTARQTTGAGDTTMSRRSQRRGAGSATTHPPGECACVAAGRMWCSTPQKKWAHRAPEEDGAERGADGRE</sequence>
<dbReference type="EMBL" id="QXFY01002930">
    <property type="protein sequence ID" value="KAE9290601.1"/>
    <property type="molecule type" value="Genomic_DNA"/>
</dbReference>
<feature type="region of interest" description="Disordered" evidence="1">
    <location>
        <begin position="156"/>
        <end position="178"/>
    </location>
</feature>
<accession>A0A6G0QJS3</accession>
<evidence type="ECO:0000313" key="2">
    <source>
        <dbReference type="EMBL" id="KAE9290601.1"/>
    </source>
</evidence>
<organism evidence="2 3">
    <name type="scientific">Phytophthora fragariae</name>
    <dbReference type="NCBI Taxonomy" id="53985"/>
    <lineage>
        <taxon>Eukaryota</taxon>
        <taxon>Sar</taxon>
        <taxon>Stramenopiles</taxon>
        <taxon>Oomycota</taxon>
        <taxon>Peronosporomycetes</taxon>
        <taxon>Peronosporales</taxon>
        <taxon>Peronosporaceae</taxon>
        <taxon>Phytophthora</taxon>
    </lineage>
</organism>
<feature type="compositionally biased region" description="Basic and acidic residues" evidence="1">
    <location>
        <begin position="163"/>
        <end position="178"/>
    </location>
</feature>
<gene>
    <name evidence="2" type="ORF">PF008_g25548</name>
</gene>
<dbReference type="AlphaFoldDB" id="A0A6G0QJS3"/>
<name>A0A6G0QJS3_9STRA</name>
<dbReference type="Proteomes" id="UP000486351">
    <property type="component" value="Unassembled WGS sequence"/>
</dbReference>
<protein>
    <submittedName>
        <fullName evidence="2">Uncharacterized protein</fullName>
    </submittedName>
</protein>
<proteinExistence type="predicted"/>
<feature type="region of interest" description="Disordered" evidence="1">
    <location>
        <begin position="103"/>
        <end position="143"/>
    </location>
</feature>
<reference evidence="2 3" key="1">
    <citation type="submission" date="2018-09" db="EMBL/GenBank/DDBJ databases">
        <title>Genomic investigation of the strawberry pathogen Phytophthora fragariae indicates pathogenicity is determined by transcriptional variation in three key races.</title>
        <authorList>
            <person name="Adams T.M."/>
            <person name="Armitage A.D."/>
            <person name="Sobczyk M.K."/>
            <person name="Bates H.J."/>
            <person name="Dunwell J.M."/>
            <person name="Nellist C.F."/>
            <person name="Harrison R.J."/>
        </authorList>
    </citation>
    <scope>NUCLEOTIDE SEQUENCE [LARGE SCALE GENOMIC DNA]</scope>
    <source>
        <strain evidence="2 3">NOV-77</strain>
    </source>
</reference>
<evidence type="ECO:0000256" key="1">
    <source>
        <dbReference type="SAM" id="MobiDB-lite"/>
    </source>
</evidence>
<feature type="compositionally biased region" description="Polar residues" evidence="1">
    <location>
        <begin position="112"/>
        <end position="122"/>
    </location>
</feature>
<comment type="caution">
    <text evidence="2">The sequence shown here is derived from an EMBL/GenBank/DDBJ whole genome shotgun (WGS) entry which is preliminary data.</text>
</comment>